<dbReference type="RefSeq" id="WP_153421215.1">
    <property type="nucleotide sequence ID" value="NZ_WFLM01000005.1"/>
</dbReference>
<accession>A0A6N6VR75</accession>
<keyword evidence="2" id="KW-1185">Reference proteome</keyword>
<gene>
    <name evidence="1" type="ORF">GCL60_13225</name>
</gene>
<evidence type="ECO:0000313" key="1">
    <source>
        <dbReference type="EMBL" id="KAB8036800.1"/>
    </source>
</evidence>
<reference evidence="1 2" key="1">
    <citation type="submission" date="2019-10" db="EMBL/GenBank/DDBJ databases">
        <title>New species of Slilvanegrellaceae.</title>
        <authorList>
            <person name="Pitt A."/>
            <person name="Hahn M.W."/>
        </authorList>
    </citation>
    <scope>NUCLEOTIDE SEQUENCE [LARGE SCALE GENOMIC DNA]</scope>
    <source>
        <strain evidence="1 2">SP-Ram-0.45-NSY-1</strain>
    </source>
</reference>
<evidence type="ECO:0000313" key="2">
    <source>
        <dbReference type="Proteomes" id="UP000437748"/>
    </source>
</evidence>
<comment type="caution">
    <text evidence="1">The sequence shown here is derived from an EMBL/GenBank/DDBJ whole genome shotgun (WGS) entry which is preliminary data.</text>
</comment>
<sequence>MEVKVLFFAKILISNGNSSIYFALKNNELPSLSIHNNSIIDCVQKYNLKRHEEFDSLVNKNFSLRYLIEWQTQLKDLLPSDILFNNESISLNWMLFPQAVKLLSNGKEKNFLQLAVQYISNGGIDQNVIAADYDEAFIKVLQKKLDS</sequence>
<dbReference type="AlphaFoldDB" id="A0A6N6VR75"/>
<proteinExistence type="predicted"/>
<dbReference type="Proteomes" id="UP000437748">
    <property type="component" value="Unassembled WGS sequence"/>
</dbReference>
<dbReference type="OrthoDB" id="5295193at2"/>
<name>A0A6N6VR75_9BACT</name>
<organism evidence="1 2">
    <name type="scientific">Silvanigrella paludirubra</name>
    <dbReference type="NCBI Taxonomy" id="2499159"/>
    <lineage>
        <taxon>Bacteria</taxon>
        <taxon>Pseudomonadati</taxon>
        <taxon>Bdellovibrionota</taxon>
        <taxon>Oligoflexia</taxon>
        <taxon>Silvanigrellales</taxon>
        <taxon>Silvanigrellaceae</taxon>
        <taxon>Silvanigrella</taxon>
    </lineage>
</organism>
<dbReference type="EMBL" id="WFLM01000005">
    <property type="protein sequence ID" value="KAB8036800.1"/>
    <property type="molecule type" value="Genomic_DNA"/>
</dbReference>
<protein>
    <submittedName>
        <fullName evidence="1">Uncharacterized protein</fullName>
    </submittedName>
</protein>